<reference evidence="5 6" key="3">
    <citation type="submission" date="2016-08" db="EMBL/GenBank/DDBJ databases">
        <authorList>
            <consortium name="Pathogen Informatics"/>
        </authorList>
    </citation>
    <scope>NUCLEOTIDE SEQUENCE [LARGE SCALE GENOMIC DNA]</scope>
    <source>
        <strain evidence="1 6">AJ</strain>
        <strain evidence="3">AS</strain>
        <strain evidence="2 5">CB</strain>
    </source>
</reference>
<dbReference type="EMBL" id="LK022889">
    <property type="protein sequence ID" value="VTZ69858.1"/>
    <property type="molecule type" value="Genomic_DNA"/>
</dbReference>
<evidence type="ECO:0000313" key="5">
    <source>
        <dbReference type="Proteomes" id="UP000195489"/>
    </source>
</evidence>
<dbReference type="EMBL" id="LT608164">
    <property type="protein sequence ID" value="SCN62423.1"/>
    <property type="molecule type" value="Genomic_DNA"/>
</dbReference>
<dbReference type="GO" id="GO:0005737">
    <property type="term" value="C:cytoplasm"/>
    <property type="evidence" value="ECO:0007669"/>
    <property type="project" value="TreeGrafter"/>
</dbReference>
<proteinExistence type="predicted"/>
<dbReference type="Proteomes" id="UP000507163">
    <property type="component" value="Chromosome 12"/>
</dbReference>
<reference evidence="3 4" key="1">
    <citation type="journal article" date="2014" name="BMC Biol.">
        <title>A comprehensive evaluation of rodent malaria parasite genomes and gene expression.</title>
        <authorList>
            <person name="Otto T.D."/>
            <person name="Bohme U."/>
            <person name="Jackson A.P."/>
            <person name="Hunt M."/>
            <person name="Franke-Fayard B."/>
            <person name="Hoeijmakers W.A."/>
            <person name="Religa A.A."/>
            <person name="Robertson L."/>
            <person name="Sanders M."/>
            <person name="Ogun S.A."/>
            <person name="Cunningham D."/>
            <person name="Erhart A."/>
            <person name="Billker O."/>
            <person name="Khan S.M."/>
            <person name="Stunnenberg H.G."/>
            <person name="Langhorne J."/>
            <person name="Holder A.A."/>
            <person name="Waters A.P."/>
            <person name="Newbold C.I."/>
            <person name="Pain A."/>
            <person name="Berriman M."/>
            <person name="Janse C.J."/>
        </authorList>
    </citation>
    <scope>NUCLEOTIDE SEQUENCE [LARGE SCALE GENOMIC DNA]</scope>
    <source>
        <strain evidence="3 4">AS</strain>
    </source>
</reference>
<gene>
    <name evidence="1" type="ORF">PCHAJ_000343500</name>
    <name evidence="3" type="ORF">PCHAS_1238700</name>
    <name evidence="2" type="ORF">PCHCB_000346200</name>
</gene>
<name>A0A077TPZ1_PLACU</name>
<dbReference type="RefSeq" id="XP_016654350.1">
    <property type="nucleotide sequence ID" value="XM_016798999.1"/>
</dbReference>
<evidence type="ECO:0000313" key="4">
    <source>
        <dbReference type="Proteomes" id="UP000071118"/>
    </source>
</evidence>
<evidence type="ECO:0000313" key="6">
    <source>
        <dbReference type="Proteomes" id="UP000507163"/>
    </source>
</evidence>
<evidence type="ECO:0000313" key="1">
    <source>
        <dbReference type="EMBL" id="SCM25365.1"/>
    </source>
</evidence>
<dbReference type="Proteomes" id="UP000071118">
    <property type="component" value="Chromosome 12"/>
</dbReference>
<protein>
    <submittedName>
        <fullName evidence="1">Dynein light chain Tctex-type, putative</fullName>
    </submittedName>
</protein>
<dbReference type="Pfam" id="PF03645">
    <property type="entry name" value="Tctex-1"/>
    <property type="match status" value="1"/>
</dbReference>
<dbReference type="GO" id="GO:0005868">
    <property type="term" value="C:cytoplasmic dynein complex"/>
    <property type="evidence" value="ECO:0007669"/>
    <property type="project" value="TreeGrafter"/>
</dbReference>
<dbReference type="CDD" id="cd21455">
    <property type="entry name" value="DLC-like_DYNLT1_DYNLT3"/>
    <property type="match status" value="1"/>
</dbReference>
<dbReference type="PANTHER" id="PTHR21255:SF4">
    <property type="entry name" value="DYNEIN LIGHT CHAIN TCTEX-TYPE"/>
    <property type="match status" value="1"/>
</dbReference>
<dbReference type="AlphaFoldDB" id="A0A077TPZ1"/>
<dbReference type="Gene3D" id="3.30.1140.40">
    <property type="entry name" value="Tctex-1"/>
    <property type="match status" value="1"/>
</dbReference>
<dbReference type="OrthoDB" id="10059120at2759"/>
<keyword evidence="4" id="KW-1185">Reference proteome</keyword>
<dbReference type="InterPro" id="IPR038586">
    <property type="entry name" value="Tctex-1-like_sf"/>
</dbReference>
<dbReference type="Proteomes" id="UP000195489">
    <property type="component" value="Chromosome 12"/>
</dbReference>
<dbReference type="InterPro" id="IPR005334">
    <property type="entry name" value="Tctex-1-like"/>
</dbReference>
<dbReference type="EMBL" id="LT608178">
    <property type="protein sequence ID" value="SCM25365.1"/>
    <property type="molecule type" value="Genomic_DNA"/>
</dbReference>
<evidence type="ECO:0000313" key="3">
    <source>
        <dbReference type="EMBL" id="VTZ69858.1"/>
    </source>
</evidence>
<dbReference type="KEGG" id="pcb:PCHAS_1238700"/>
<dbReference type="GO" id="GO:0045505">
    <property type="term" value="F:dynein intermediate chain binding"/>
    <property type="evidence" value="ECO:0007669"/>
    <property type="project" value="TreeGrafter"/>
</dbReference>
<sequence length="119" mass="13998">METDTILESHNYVNEIYSIIDDVLKNKTYSNSEINKWSNLICEECMKYLYSKMLPLKYIISCYILKNSNAETSIQYSTYWGKDDRHLQICWPHDQNNCNMLCYINVYALKVSDGSVAQL</sequence>
<dbReference type="PANTHER" id="PTHR21255">
    <property type="entry name" value="T-COMPLEX-ASSOCIATED-TESTIS-EXPRESSED 1/ DYNEIN LIGHT CHAIN"/>
    <property type="match status" value="1"/>
</dbReference>
<evidence type="ECO:0000313" key="2">
    <source>
        <dbReference type="EMBL" id="SCN62423.1"/>
    </source>
</evidence>
<reference evidence="3" key="2">
    <citation type="submission" date="2014-05" db="EMBL/GenBank/DDBJ databases">
        <authorList>
            <person name="Aslett M.A."/>
            <person name="De Silva N."/>
        </authorList>
    </citation>
    <scope>NUCLEOTIDE SEQUENCE</scope>
    <source>
        <strain evidence="3">AS</strain>
    </source>
</reference>
<organism evidence="1 6">
    <name type="scientific">Plasmodium chabaudi chabaudi</name>
    <dbReference type="NCBI Taxonomy" id="31271"/>
    <lineage>
        <taxon>Eukaryota</taxon>
        <taxon>Sar</taxon>
        <taxon>Alveolata</taxon>
        <taxon>Apicomplexa</taxon>
        <taxon>Aconoidasida</taxon>
        <taxon>Haemosporida</taxon>
        <taxon>Plasmodiidae</taxon>
        <taxon>Plasmodium</taxon>
        <taxon>Plasmodium (Vinckeia)</taxon>
    </lineage>
</organism>
<accession>A0A077TPZ1</accession>
<dbReference type="VEuPathDB" id="PlasmoDB:PCHAS_1238700"/>
<dbReference type="GO" id="GO:0007018">
    <property type="term" value="P:microtubule-based movement"/>
    <property type="evidence" value="ECO:0007669"/>
    <property type="project" value="TreeGrafter"/>
</dbReference>
<dbReference type="GeneID" id="27794984"/>